<accession>A0A4V6PZJ6</accession>
<evidence type="ECO:0000259" key="5">
    <source>
        <dbReference type="PROSITE" id="PS50850"/>
    </source>
</evidence>
<protein>
    <submittedName>
        <fullName evidence="6">Putative MFS family arabinose efflux permease</fullName>
    </submittedName>
</protein>
<gene>
    <name evidence="6" type="ORF">EV668_3310</name>
</gene>
<feature type="domain" description="Major facilitator superfamily (MFS) profile" evidence="5">
    <location>
        <begin position="217"/>
        <end position="413"/>
    </location>
</feature>
<dbReference type="InterPro" id="IPR036259">
    <property type="entry name" value="MFS_trans_sf"/>
</dbReference>
<dbReference type="SUPFAM" id="SSF103473">
    <property type="entry name" value="MFS general substrate transporter"/>
    <property type="match status" value="1"/>
</dbReference>
<feature type="transmembrane region" description="Helical" evidence="4">
    <location>
        <begin position="290"/>
        <end position="308"/>
    </location>
</feature>
<feature type="transmembrane region" description="Helical" evidence="4">
    <location>
        <begin position="87"/>
        <end position="110"/>
    </location>
</feature>
<dbReference type="Pfam" id="PF07690">
    <property type="entry name" value="MFS_1"/>
    <property type="match status" value="1"/>
</dbReference>
<dbReference type="GO" id="GO:0022857">
    <property type="term" value="F:transmembrane transporter activity"/>
    <property type="evidence" value="ECO:0007669"/>
    <property type="project" value="InterPro"/>
</dbReference>
<keyword evidence="7" id="KW-1185">Reference proteome</keyword>
<evidence type="ECO:0000256" key="3">
    <source>
        <dbReference type="ARBA" id="ARBA00023136"/>
    </source>
</evidence>
<dbReference type="RefSeq" id="WP_245513232.1">
    <property type="nucleotide sequence ID" value="NZ_SNZR01000013.1"/>
</dbReference>
<feature type="transmembrane region" description="Helical" evidence="4">
    <location>
        <begin position="223"/>
        <end position="245"/>
    </location>
</feature>
<keyword evidence="1 4" id="KW-0812">Transmembrane</keyword>
<dbReference type="PANTHER" id="PTHR23539">
    <property type="entry name" value="MFS TRANSPORTER"/>
    <property type="match status" value="1"/>
</dbReference>
<feature type="transmembrane region" description="Helical" evidence="4">
    <location>
        <begin position="147"/>
        <end position="167"/>
    </location>
</feature>
<name>A0A4V6PZJ6_9HYPH</name>
<proteinExistence type="predicted"/>
<feature type="transmembrane region" description="Helical" evidence="4">
    <location>
        <begin position="378"/>
        <end position="399"/>
    </location>
</feature>
<dbReference type="InterPro" id="IPR020846">
    <property type="entry name" value="MFS_dom"/>
</dbReference>
<feature type="transmembrane region" description="Helical" evidence="4">
    <location>
        <begin position="257"/>
        <end position="278"/>
    </location>
</feature>
<dbReference type="InterPro" id="IPR011701">
    <property type="entry name" value="MFS"/>
</dbReference>
<feature type="transmembrane region" description="Helical" evidence="4">
    <location>
        <begin position="116"/>
        <end position="135"/>
    </location>
</feature>
<evidence type="ECO:0000313" key="6">
    <source>
        <dbReference type="EMBL" id="TDR90459.1"/>
    </source>
</evidence>
<feature type="transmembrane region" description="Helical" evidence="4">
    <location>
        <begin position="55"/>
        <end position="75"/>
    </location>
</feature>
<dbReference type="EMBL" id="SNZR01000013">
    <property type="protein sequence ID" value="TDR90459.1"/>
    <property type="molecule type" value="Genomic_DNA"/>
</dbReference>
<comment type="caution">
    <text evidence="6">The sequence shown here is derived from an EMBL/GenBank/DDBJ whole genome shotgun (WGS) entry which is preliminary data.</text>
</comment>
<feature type="transmembrane region" description="Helical" evidence="4">
    <location>
        <begin position="314"/>
        <end position="336"/>
    </location>
</feature>
<feature type="transmembrane region" description="Helical" evidence="4">
    <location>
        <begin position="348"/>
        <end position="372"/>
    </location>
</feature>
<dbReference type="PROSITE" id="PS50850">
    <property type="entry name" value="MFS"/>
    <property type="match status" value="1"/>
</dbReference>
<dbReference type="PANTHER" id="PTHR23539:SF1">
    <property type="entry name" value="MAJOR FACILITATOR SUPERFAMILY (MFS) PROFILE DOMAIN-CONTAINING PROTEIN"/>
    <property type="match status" value="1"/>
</dbReference>
<evidence type="ECO:0000313" key="7">
    <source>
        <dbReference type="Proteomes" id="UP000295122"/>
    </source>
</evidence>
<dbReference type="Proteomes" id="UP000295122">
    <property type="component" value="Unassembled WGS sequence"/>
</dbReference>
<dbReference type="Gene3D" id="1.20.1250.20">
    <property type="entry name" value="MFS general substrate transporter like domains"/>
    <property type="match status" value="2"/>
</dbReference>
<feature type="transmembrane region" description="Helical" evidence="4">
    <location>
        <begin position="21"/>
        <end position="43"/>
    </location>
</feature>
<organism evidence="6 7">
    <name type="scientific">Enterovirga rhinocerotis</name>
    <dbReference type="NCBI Taxonomy" id="1339210"/>
    <lineage>
        <taxon>Bacteria</taxon>
        <taxon>Pseudomonadati</taxon>
        <taxon>Pseudomonadota</taxon>
        <taxon>Alphaproteobacteria</taxon>
        <taxon>Hyphomicrobiales</taxon>
        <taxon>Methylobacteriaceae</taxon>
        <taxon>Enterovirga</taxon>
    </lineage>
</organism>
<evidence type="ECO:0000256" key="2">
    <source>
        <dbReference type="ARBA" id="ARBA00022989"/>
    </source>
</evidence>
<evidence type="ECO:0000256" key="4">
    <source>
        <dbReference type="SAM" id="Phobius"/>
    </source>
</evidence>
<keyword evidence="2 4" id="KW-1133">Transmembrane helix</keyword>
<feature type="transmembrane region" description="Helical" evidence="4">
    <location>
        <begin position="173"/>
        <end position="192"/>
    </location>
</feature>
<dbReference type="AlphaFoldDB" id="A0A4V6PZJ6"/>
<keyword evidence="3 4" id="KW-0472">Membrane</keyword>
<reference evidence="6 7" key="1">
    <citation type="submission" date="2019-03" db="EMBL/GenBank/DDBJ databases">
        <title>Genomic Encyclopedia of Type Strains, Phase IV (KMG-IV): sequencing the most valuable type-strain genomes for metagenomic binning, comparative biology and taxonomic classification.</title>
        <authorList>
            <person name="Goeker M."/>
        </authorList>
    </citation>
    <scope>NUCLEOTIDE SEQUENCE [LARGE SCALE GENOMIC DNA]</scope>
    <source>
        <strain evidence="6 7">DSM 25903</strain>
    </source>
</reference>
<evidence type="ECO:0000256" key="1">
    <source>
        <dbReference type="ARBA" id="ARBA00022692"/>
    </source>
</evidence>
<sequence>MIEFETGAARPTASRRSQRSLDWFAFFVANLQAGFGPFVAVYLTSESWTQTDIGLLLTIGGVASLVLQLPGGAMVDATTAKKAIAAWSVALVGLSALMLVMSTTFLVILLGWVLHAAASATLTPALAATSLGLVGHDGVARRFGRNASFASAGNAIAAAVMGGIGYWVSNQAVFVVTAALAVPALFALRGIASHEIDPHVSRGEDSEASGWEALWPLVTSKPLYTLFICMTLYFVGNAALLPLIGSALTLRSEDSPTLFIAACIIAPQVLVTVLSPVVGAKAQSWGRKPLLLLAFSVLPIRAFGFAFIHDEYWLVLIQTLDGVSAAIIGVLVSVIVADATRKTGHFALGQSIVGIGMGLGSAISTLLGGFLADRLGSANAFIGLGSVAILAFLVVLVAMPETRPRLERRKAGQ</sequence>